<dbReference type="Pfam" id="PF13275">
    <property type="entry name" value="S4_2"/>
    <property type="match status" value="1"/>
</dbReference>
<dbReference type="EMBL" id="CP010311">
    <property type="protein sequence ID" value="AJF07977.1"/>
    <property type="molecule type" value="Genomic_DNA"/>
</dbReference>
<dbReference type="CDD" id="cd00165">
    <property type="entry name" value="S4"/>
    <property type="match status" value="1"/>
</dbReference>
<gene>
    <name evidence="2" type="ORF">GSUB_08715</name>
</gene>
<evidence type="ECO:0000256" key="1">
    <source>
        <dbReference type="PROSITE-ProRule" id="PRU00182"/>
    </source>
</evidence>
<dbReference type="OrthoDB" id="9802835at2"/>
<organism evidence="2 3">
    <name type="scientific">Geoalkalibacter subterraneus</name>
    <dbReference type="NCBI Taxonomy" id="483547"/>
    <lineage>
        <taxon>Bacteria</taxon>
        <taxon>Pseudomonadati</taxon>
        <taxon>Thermodesulfobacteriota</taxon>
        <taxon>Desulfuromonadia</taxon>
        <taxon>Desulfuromonadales</taxon>
        <taxon>Geoalkalibacteraceae</taxon>
        <taxon>Geoalkalibacter</taxon>
    </lineage>
</organism>
<dbReference type="STRING" id="483547.GSUB_08715"/>
<dbReference type="GO" id="GO:0003723">
    <property type="term" value="F:RNA binding"/>
    <property type="evidence" value="ECO:0007669"/>
    <property type="project" value="UniProtKB-KW"/>
</dbReference>
<reference evidence="2 3" key="1">
    <citation type="journal article" date="2015" name="Genome Announc.">
        <title>Genomes of Geoalkalibacter ferrihydriticus Z-0531T and Geoalkalibacter subterraneus Red1T, Two Haloalkaliphilic Metal-Reducing Deltaproteobacteria.</title>
        <authorList>
            <person name="Badalamenti J.P."/>
            <person name="Krajmalnik-Brown R."/>
            <person name="Torres C.I."/>
            <person name="Bond D.R."/>
        </authorList>
    </citation>
    <scope>NUCLEOTIDE SEQUENCE [LARGE SCALE GENOMIC DNA]</scope>
    <source>
        <strain evidence="2 3">Red1</strain>
    </source>
</reference>
<proteinExistence type="predicted"/>
<dbReference type="RefSeq" id="WP_040202311.1">
    <property type="nucleotide sequence ID" value="NZ_CP010311.1"/>
</dbReference>
<dbReference type="PROSITE" id="PS50889">
    <property type="entry name" value="S4"/>
    <property type="match status" value="1"/>
</dbReference>
<dbReference type="HOGENOM" id="CLU_127162_1_1_7"/>
<protein>
    <submittedName>
        <fullName evidence="2">RNA-binding protein</fullName>
    </submittedName>
</protein>
<dbReference type="KEGG" id="gsb:GSUB_08715"/>
<keyword evidence="3" id="KW-1185">Reference proteome</keyword>
<accession>A0A0B5FIF1</accession>
<dbReference type="Proteomes" id="UP000035036">
    <property type="component" value="Chromosome"/>
</dbReference>
<dbReference type="AlphaFoldDB" id="A0A0B5FIF1"/>
<keyword evidence="1" id="KW-0694">RNA-binding</keyword>
<dbReference type="SUPFAM" id="SSF55174">
    <property type="entry name" value="Alpha-L RNA-binding motif"/>
    <property type="match status" value="1"/>
</dbReference>
<name>A0A0B5FIF1_9BACT</name>
<evidence type="ECO:0000313" key="3">
    <source>
        <dbReference type="Proteomes" id="UP000035036"/>
    </source>
</evidence>
<evidence type="ECO:0000313" key="2">
    <source>
        <dbReference type="EMBL" id="AJF07977.1"/>
    </source>
</evidence>
<dbReference type="InterPro" id="IPR036986">
    <property type="entry name" value="S4_RNA-bd_sf"/>
</dbReference>
<dbReference type="Gene3D" id="3.10.290.10">
    <property type="entry name" value="RNA-binding S4 domain"/>
    <property type="match status" value="1"/>
</dbReference>
<sequence length="69" mass="7599">MEEISLDGRDFIELHNLLKVTGLCPSGGQAKALIAEGLVRVDGQVELRKRCKIRSGQVVHFDGRQVVVI</sequence>